<reference evidence="1" key="1">
    <citation type="submission" date="2014-04" db="EMBL/GenBank/DDBJ databases">
        <authorList>
            <person name="Croucher N."/>
        </authorList>
    </citation>
    <scope>NUCLEOTIDE SEQUENCE</scope>
    <source>
        <strain evidence="1">R34-3131</strain>
    </source>
</reference>
<organism evidence="1">
    <name type="scientific">Streptococcus pneumoniae</name>
    <dbReference type="NCBI Taxonomy" id="1313"/>
    <lineage>
        <taxon>Bacteria</taxon>
        <taxon>Bacillati</taxon>
        <taxon>Bacillota</taxon>
        <taxon>Bacilli</taxon>
        <taxon>Lactobacillales</taxon>
        <taxon>Streptococcaceae</taxon>
        <taxon>Streptococcus</taxon>
    </lineage>
</organism>
<sequence length="69" mass="8025">MRTFCIMNKQTGKFVYGTDYRYSPPRQRTSDRQALTYSSKLKATLEIEKRGCGRNYVVVQVKLEVVSDI</sequence>
<accession>A0A098AP36</accession>
<dbReference type="RefSeq" id="WP_054365602.1">
    <property type="nucleotide sequence ID" value="NZ_CNQN02000087.1"/>
</dbReference>
<evidence type="ECO:0000313" key="1">
    <source>
        <dbReference type="EMBL" id="CDQ30280.1"/>
    </source>
</evidence>
<dbReference type="AlphaFoldDB" id="A0A098AP36"/>
<reference evidence="1" key="2">
    <citation type="submission" date="2014-10" db="EMBL/GenBank/DDBJ databases">
        <title>Contrasting mechanisms driving short-term and long-term diversification of pneumococci.</title>
        <authorList>
            <person name="Croucher N.J."/>
            <person name="Coupland P.C."/>
            <person name="Stevenson A.E."/>
            <person name="Callendrello A."/>
            <person name="Bentley S.D."/>
            <person name="Hanage W.P."/>
        </authorList>
    </citation>
    <scope>NUCLEOTIDE SEQUENCE</scope>
    <source>
        <strain evidence="1">R34-3131</strain>
    </source>
</reference>
<name>A0A098AP36_STREE</name>
<protein>
    <submittedName>
        <fullName evidence="1">Putative prophage protein</fullName>
    </submittedName>
</protein>
<proteinExistence type="predicted"/>
<dbReference type="EMBL" id="LK020694">
    <property type="protein sequence ID" value="CDQ30280.1"/>
    <property type="molecule type" value="Genomic_DNA"/>
</dbReference>